<feature type="region of interest" description="Disordered" evidence="6">
    <location>
        <begin position="217"/>
        <end position="293"/>
    </location>
</feature>
<feature type="compositionally biased region" description="Polar residues" evidence="6">
    <location>
        <begin position="910"/>
        <end position="925"/>
    </location>
</feature>
<evidence type="ECO:0000256" key="2">
    <source>
        <dbReference type="ARBA" id="ARBA00022723"/>
    </source>
</evidence>
<feature type="compositionally biased region" description="Polar residues" evidence="6">
    <location>
        <begin position="748"/>
        <end position="760"/>
    </location>
</feature>
<evidence type="ECO:0000259" key="7">
    <source>
        <dbReference type="SMART" id="SM00249"/>
    </source>
</evidence>
<dbReference type="PANTHER" id="PTHR14571:SF9">
    <property type="entry name" value="HISTONE-LYSINE N-METHYLTRANSFERASE SET-26-RELATED"/>
    <property type="match status" value="1"/>
</dbReference>
<keyword evidence="2" id="KW-0479">Metal-binding</keyword>
<sequence>MKSRSHRLPVANPQDDWIDGSWTVDCVCGVNFDDGEEMVNCDECSVWVHTRCVRYVKSEKLFACDKCKNKATANNSEETEVAQLLVELPTKTLTMNSPYPNTLPIRSPFRLWTDLPMEERVHMQGVPGGDPALFSGLSSVFGRELWKCRGYVPKIFNFKYSEFPCWDNETRDAHDNTSDKGNEMITGNGAGALFSLSKESCLFAPVVNPVSEKHVLESNNAMDSDATTHSTNDMKKDTGLLGPSMIQGNKSTKEDCGMSKDQSGKKKSKILEKEGYLKKDAHASRPDRGPMSVKTDIQRTKFGNSGEVLAAVDILKGHRVLDHDTTSYSDIPTSNERFSKAASYDVSKRCSTSEAHPREDKIRNHISARVEDSPMENDGAATNLERSDSASLPMTEEVVTNVTNNKEDVAVLCLGTESQMAEPMVENVACLVPSIKRQPNVETSSDNKVICSSKLEVKLETEVHADPAALENQRLLPSEGKLDITKSLAKPAGTSSGCLSEKTGVNITTIVNSENSDCKLEEGSRKAMIGGNNTTNTDESPSALCQSNQEPKISEVTVGARKSSGHKQSSKPAEEAPRSSLAVATSLSAPNHRKVVLSMGKSSSGTTKSSAPESRIFSKAHNHDSNGKPRGMSGSNLSNKRESSSMDAGRDEERRERPKKMLKELPKSSVGSASKTLQSTKLSHAPVKKTLSEAKDSVPNSSAKTSTVRSNPAGARSAESSSSLQSESVAHIQNKAAGTHLTQKCEKTNQPSCQPSSKVNTHLMHPPSSSSPAALSDEELALLLHQELNSSPRVPRVPRMRHTGSLPQLTSPTSTSMLMKRTSSGGGKDHGLTSRKKSKDIGKDGANCSQEVVQETKKSERSISLGCRREEDSIIKREGDAGSAKSVQSLKKSHTLTSNTTASSSLCSPNEVNEQNLSSMHNSPSAAAAAADAKVVDYPSHQTLPGLIAEIMSKGQRMTYEELCNAVLPHWPNLRKHNGERYAYASHSQAVLDCLRNRSEWSRLVDRGPKTSTNRKRRKLDVDSQFTESEDNEDCMDRAAKDVRNKTFESKQEEFPKGKRKARKRRRLALQGRGIKDVRRRHRAEVFSDEEIGSSSESGRDSMFSEDEVQGGEISPTGNEVSASSDERATMS</sequence>
<dbReference type="Gene3D" id="3.30.40.10">
    <property type="entry name" value="Zinc/RING finger domain, C3HC4 (zinc finger)"/>
    <property type="match status" value="1"/>
</dbReference>
<dbReference type="AlphaFoldDB" id="A0A0V0IZD2"/>
<evidence type="ECO:0000256" key="3">
    <source>
        <dbReference type="ARBA" id="ARBA00022771"/>
    </source>
</evidence>
<evidence type="ECO:0000313" key="8">
    <source>
        <dbReference type="EMBL" id="JAP37836.1"/>
    </source>
</evidence>
<reference evidence="8" key="1">
    <citation type="submission" date="2015-12" db="EMBL/GenBank/DDBJ databases">
        <title>Gene expression during late stages of embryo sac development: a critical building block for successful pollen-pistil interactions.</title>
        <authorList>
            <person name="Liu Y."/>
            <person name="Joly V."/>
            <person name="Sabar M."/>
            <person name="Matton D.P."/>
        </authorList>
    </citation>
    <scope>NUCLEOTIDE SEQUENCE</scope>
</reference>
<feature type="region of interest" description="Disordered" evidence="6">
    <location>
        <begin position="619"/>
        <end position="728"/>
    </location>
</feature>
<feature type="domain" description="Zinc finger PHD-type" evidence="7">
    <location>
        <begin position="25"/>
        <end position="68"/>
    </location>
</feature>
<feature type="compositionally biased region" description="Low complexity" evidence="6">
    <location>
        <begin position="803"/>
        <end position="816"/>
    </location>
</feature>
<dbReference type="Pfam" id="PF00628">
    <property type="entry name" value="PHD"/>
    <property type="match status" value="1"/>
</dbReference>
<comment type="subcellular location">
    <subcellularLocation>
        <location evidence="1">Nucleus</location>
    </subcellularLocation>
</comment>
<proteinExistence type="predicted"/>
<dbReference type="Pfam" id="PF24659">
    <property type="entry name" value="DUF7648"/>
    <property type="match status" value="1"/>
</dbReference>
<feature type="compositionally biased region" description="Polar residues" evidence="6">
    <location>
        <begin position="698"/>
        <end position="710"/>
    </location>
</feature>
<feature type="region of interest" description="Disordered" evidence="6">
    <location>
        <begin position="520"/>
        <end position="587"/>
    </location>
</feature>
<feature type="compositionally biased region" description="Polar residues" evidence="6">
    <location>
        <begin position="669"/>
        <end position="682"/>
    </location>
</feature>
<feature type="region of interest" description="Disordered" evidence="6">
    <location>
        <begin position="876"/>
        <end position="925"/>
    </location>
</feature>
<feature type="region of interest" description="Disordered" evidence="6">
    <location>
        <begin position="791"/>
        <end position="864"/>
    </location>
</feature>
<feature type="compositionally biased region" description="Basic and acidic residues" evidence="6">
    <location>
        <begin position="639"/>
        <end position="666"/>
    </location>
</feature>
<protein>
    <submittedName>
        <fullName evidence="8">Putative microtubule-associated protein futsch-like</fullName>
    </submittedName>
</protein>
<dbReference type="InterPro" id="IPR056065">
    <property type="entry name" value="DUF7648"/>
</dbReference>
<evidence type="ECO:0000256" key="6">
    <source>
        <dbReference type="SAM" id="MobiDB-lite"/>
    </source>
</evidence>
<feature type="compositionally biased region" description="Basic and acidic residues" evidence="6">
    <location>
        <begin position="251"/>
        <end position="288"/>
    </location>
</feature>
<organism evidence="8">
    <name type="scientific">Solanum chacoense</name>
    <name type="common">Chaco potato</name>
    <dbReference type="NCBI Taxonomy" id="4108"/>
    <lineage>
        <taxon>Eukaryota</taxon>
        <taxon>Viridiplantae</taxon>
        <taxon>Streptophyta</taxon>
        <taxon>Embryophyta</taxon>
        <taxon>Tracheophyta</taxon>
        <taxon>Spermatophyta</taxon>
        <taxon>Magnoliopsida</taxon>
        <taxon>eudicotyledons</taxon>
        <taxon>Gunneridae</taxon>
        <taxon>Pentapetalae</taxon>
        <taxon>asterids</taxon>
        <taxon>lamiids</taxon>
        <taxon>Solanales</taxon>
        <taxon>Solanaceae</taxon>
        <taxon>Solanoideae</taxon>
        <taxon>Solaneae</taxon>
        <taxon>Solanum</taxon>
    </lineage>
</organism>
<dbReference type="GO" id="GO:0008270">
    <property type="term" value="F:zinc ion binding"/>
    <property type="evidence" value="ECO:0007669"/>
    <property type="project" value="UniProtKB-KW"/>
</dbReference>
<keyword evidence="4" id="KW-0862">Zinc</keyword>
<keyword evidence="3" id="KW-0863">Zinc-finger</keyword>
<keyword evidence="5" id="KW-0539">Nucleus</keyword>
<dbReference type="InterPro" id="IPR001965">
    <property type="entry name" value="Znf_PHD"/>
</dbReference>
<feature type="compositionally biased region" description="Low complexity" evidence="6">
    <location>
        <begin position="717"/>
        <end position="728"/>
    </location>
</feature>
<dbReference type="SMART" id="SM00249">
    <property type="entry name" value="PHD"/>
    <property type="match status" value="1"/>
</dbReference>
<feature type="compositionally biased region" description="Basic residues" evidence="6">
    <location>
        <begin position="1058"/>
        <end position="1068"/>
    </location>
</feature>
<feature type="compositionally biased region" description="Basic and acidic residues" evidence="6">
    <location>
        <begin position="854"/>
        <end position="864"/>
    </location>
</feature>
<feature type="compositionally biased region" description="Basic and acidic residues" evidence="6">
    <location>
        <begin position="1035"/>
        <end position="1057"/>
    </location>
</feature>
<dbReference type="InterPro" id="IPR011011">
    <property type="entry name" value="Znf_FYVE_PHD"/>
</dbReference>
<accession>A0A0V0IZD2</accession>
<evidence type="ECO:0000256" key="4">
    <source>
        <dbReference type="ARBA" id="ARBA00022833"/>
    </source>
</evidence>
<feature type="compositionally biased region" description="Low complexity" evidence="6">
    <location>
        <begin position="895"/>
        <end position="908"/>
    </location>
</feature>
<dbReference type="InterPro" id="IPR019786">
    <property type="entry name" value="Zinc_finger_PHD-type_CS"/>
</dbReference>
<dbReference type="SUPFAM" id="SSF57903">
    <property type="entry name" value="FYVE/PHD zinc finger"/>
    <property type="match status" value="1"/>
</dbReference>
<feature type="compositionally biased region" description="Polar residues" evidence="6">
    <location>
        <begin position="217"/>
        <end position="231"/>
    </location>
</feature>
<feature type="region of interest" description="Disordered" evidence="6">
    <location>
        <begin position="1006"/>
        <end position="1132"/>
    </location>
</feature>
<dbReference type="InterPro" id="IPR019787">
    <property type="entry name" value="Znf_PHD-finger"/>
</dbReference>
<dbReference type="InterPro" id="IPR013083">
    <property type="entry name" value="Znf_RING/FYVE/PHD"/>
</dbReference>
<evidence type="ECO:0000256" key="1">
    <source>
        <dbReference type="ARBA" id="ARBA00004123"/>
    </source>
</evidence>
<name>A0A0V0IZD2_SOLCH</name>
<evidence type="ECO:0000256" key="5">
    <source>
        <dbReference type="ARBA" id="ARBA00023242"/>
    </source>
</evidence>
<dbReference type="PANTHER" id="PTHR14571">
    <property type="entry name" value="HISTONE-LYSINE N-METHYLTRANSFERASE SET-26-RELATED"/>
    <property type="match status" value="1"/>
</dbReference>
<dbReference type="EMBL" id="GEDG01000546">
    <property type="protein sequence ID" value="JAP37836.1"/>
    <property type="molecule type" value="Transcribed_RNA"/>
</dbReference>
<dbReference type="PROSITE" id="PS01359">
    <property type="entry name" value="ZF_PHD_1"/>
    <property type="match status" value="1"/>
</dbReference>
<feature type="region of interest" description="Disordered" evidence="6">
    <location>
        <begin position="743"/>
        <end position="774"/>
    </location>
</feature>
<dbReference type="GO" id="GO:0005634">
    <property type="term" value="C:nucleus"/>
    <property type="evidence" value="ECO:0007669"/>
    <property type="project" value="UniProtKB-SubCell"/>
</dbReference>
<feature type="compositionally biased region" description="Polar residues" evidence="6">
    <location>
        <begin position="531"/>
        <end position="551"/>
    </location>
</feature>